<evidence type="ECO:0000313" key="2">
    <source>
        <dbReference type="Proteomes" id="UP000266861"/>
    </source>
</evidence>
<organism evidence="1 2">
    <name type="scientific">Diversispora epigaea</name>
    <dbReference type="NCBI Taxonomy" id="1348612"/>
    <lineage>
        <taxon>Eukaryota</taxon>
        <taxon>Fungi</taxon>
        <taxon>Fungi incertae sedis</taxon>
        <taxon>Mucoromycota</taxon>
        <taxon>Glomeromycotina</taxon>
        <taxon>Glomeromycetes</taxon>
        <taxon>Diversisporales</taxon>
        <taxon>Diversisporaceae</taxon>
        <taxon>Diversispora</taxon>
    </lineage>
</organism>
<keyword evidence="2" id="KW-1185">Reference proteome</keyword>
<protein>
    <recommendedName>
        <fullName evidence="3">Methyltransferase type 11 domain-containing protein</fullName>
    </recommendedName>
</protein>
<sequence>MYLECVRILKPGGWFEFQETRRLINNEEKTLNVMNIKDVKPLPLGSWGGKLGVEFAETFLIALPYFAEYNSKENYYPFEEIIELLIIFHRI</sequence>
<proteinExistence type="predicted"/>
<comment type="caution">
    <text evidence="1">The sequence shown here is derived from an EMBL/GenBank/DDBJ whole genome shotgun (WGS) entry which is preliminary data.</text>
</comment>
<dbReference type="AlphaFoldDB" id="A0A397JPJ9"/>
<name>A0A397JPJ9_9GLOM</name>
<dbReference type="EMBL" id="PQFF01000019">
    <property type="protein sequence ID" value="RHZ88768.1"/>
    <property type="molecule type" value="Genomic_DNA"/>
</dbReference>
<gene>
    <name evidence="1" type="ORF">Glove_21g335</name>
</gene>
<accession>A0A397JPJ9</accession>
<dbReference type="Proteomes" id="UP000266861">
    <property type="component" value="Unassembled WGS sequence"/>
</dbReference>
<evidence type="ECO:0008006" key="3">
    <source>
        <dbReference type="Google" id="ProtNLM"/>
    </source>
</evidence>
<reference evidence="1 2" key="1">
    <citation type="submission" date="2018-08" db="EMBL/GenBank/DDBJ databases">
        <title>Genome and evolution of the arbuscular mycorrhizal fungus Diversispora epigaea (formerly Glomus versiforme) and its bacterial endosymbionts.</title>
        <authorList>
            <person name="Sun X."/>
            <person name="Fei Z."/>
            <person name="Harrison M."/>
        </authorList>
    </citation>
    <scope>NUCLEOTIDE SEQUENCE [LARGE SCALE GENOMIC DNA]</scope>
    <source>
        <strain evidence="1 2">IT104</strain>
    </source>
</reference>
<evidence type="ECO:0000313" key="1">
    <source>
        <dbReference type="EMBL" id="RHZ88768.1"/>
    </source>
</evidence>
<dbReference type="OrthoDB" id="2013972at2759"/>